<keyword evidence="12 14" id="KW-0472">Membrane</keyword>
<dbReference type="InterPro" id="IPR050515">
    <property type="entry name" value="Beta-lactam/transpept"/>
</dbReference>
<evidence type="ECO:0000313" key="18">
    <source>
        <dbReference type="Proteomes" id="UP000179037"/>
    </source>
</evidence>
<keyword evidence="8 14" id="KW-0378">Hydrolase</keyword>
<dbReference type="UniPathway" id="UPA00219"/>
<dbReference type="InterPro" id="IPR017790">
    <property type="entry name" value="Penicillin-binding_protein_2"/>
</dbReference>
<name>A0A1F6TYE2_9PROT</name>
<accession>A0A1F6TYE2</accession>
<dbReference type="FunFam" id="3.40.710.10:FF:000024">
    <property type="entry name" value="Penicillin-binding protein 2"/>
    <property type="match status" value="1"/>
</dbReference>
<dbReference type="PANTHER" id="PTHR30627">
    <property type="entry name" value="PEPTIDOGLYCAN D,D-TRANSPEPTIDASE"/>
    <property type="match status" value="1"/>
</dbReference>
<evidence type="ECO:0000256" key="8">
    <source>
        <dbReference type="ARBA" id="ARBA00022801"/>
    </source>
</evidence>
<dbReference type="PANTHER" id="PTHR30627:SF2">
    <property type="entry name" value="PEPTIDOGLYCAN D,D-TRANSPEPTIDASE MRDA"/>
    <property type="match status" value="1"/>
</dbReference>
<keyword evidence="10 14" id="KW-0573">Peptidoglycan synthesis</keyword>
<dbReference type="SUPFAM" id="SSF56519">
    <property type="entry name" value="Penicillin binding protein dimerisation domain"/>
    <property type="match status" value="1"/>
</dbReference>
<dbReference type="InterPro" id="IPR012338">
    <property type="entry name" value="Beta-lactam/transpept-like"/>
</dbReference>
<sequence length="627" mass="68732">MNIPIKDQFRESRLFNARLTVVGAIVLALILALFLRLAYLQIFAYRHFETLSQANRVKPIPIQPPRGLILDRHGVVLAQNYPVYTLEIIPEQVDDMNSLLEELKQVVNLNEADLKNFHKQLRERPRFENLLLRSHLTEEEAARLAVRRTYFSGVELEARLQRHYPLAGLGVHFLGYVARINEQELERIDKATYRGMQHIGKLGVEVSYEKTLLGQVGFEKVETNAHGRSLRILERIAPVAGKNLHLSIDAKLQALAEQALGKRRGAVIALEPATGAILAFVSTPTYDPNPFVNGIDPDSYQALLDDPDKPLINRALNGQYALGSTIKAFLGLAALELENFDAGKPIACPGWFTLPGSSHQFRDWKKSGHGTMNLHDAVVQSCDVYFYRLAVAMEVDAMKKFLASFGFGGKTGVDLLSESEGLLPSVAWKEARGQKWYPGETVITGIGQGSILVTPLQLAAAMSALANQGVRMKPQLVRAIVDAKTRAARETVPEAYAQIPLKDKQHLDIQIQNLTDVVHTNKGTAYGIGYNSPYKIAGKTGTAQVKGIAQGQSYSEKHTPERFRDHALFVSFAPVGDPKVAVAVVVENGGHGSSAAAPIARKVMDHVILGKTSATPGAAAPASENDE</sequence>
<evidence type="ECO:0000256" key="4">
    <source>
        <dbReference type="ARBA" id="ARBA00022519"/>
    </source>
</evidence>
<evidence type="ECO:0000256" key="7">
    <source>
        <dbReference type="ARBA" id="ARBA00022692"/>
    </source>
</evidence>
<dbReference type="Pfam" id="PF00905">
    <property type="entry name" value="Transpeptidase"/>
    <property type="match status" value="1"/>
</dbReference>
<comment type="similarity">
    <text evidence="14">Belongs to the transpeptidase family. MrdA subfamily.</text>
</comment>
<keyword evidence="5 14" id="KW-0121">Carboxypeptidase</keyword>
<dbReference type="InterPro" id="IPR036138">
    <property type="entry name" value="PBP_dimer_sf"/>
</dbReference>
<keyword evidence="9 14" id="KW-0133">Cell shape</keyword>
<dbReference type="Gene3D" id="3.40.710.10">
    <property type="entry name" value="DD-peptidase/beta-lactamase superfamily"/>
    <property type="match status" value="1"/>
</dbReference>
<dbReference type="InterPro" id="IPR001460">
    <property type="entry name" value="PCN-bd_Tpept"/>
</dbReference>
<dbReference type="GO" id="GO:0071555">
    <property type="term" value="P:cell wall organization"/>
    <property type="evidence" value="ECO:0007669"/>
    <property type="project" value="UniProtKB-KW"/>
</dbReference>
<reference evidence="17 18" key="1">
    <citation type="journal article" date="2016" name="Nat. Commun.">
        <title>Thousands of microbial genomes shed light on interconnected biogeochemical processes in an aquifer system.</title>
        <authorList>
            <person name="Anantharaman K."/>
            <person name="Brown C.T."/>
            <person name="Hug L.A."/>
            <person name="Sharon I."/>
            <person name="Castelle C.J."/>
            <person name="Probst A.J."/>
            <person name="Thomas B.C."/>
            <person name="Singh A."/>
            <person name="Wilkins M.J."/>
            <person name="Karaoz U."/>
            <person name="Brodie E.L."/>
            <person name="Williams K.H."/>
            <person name="Hubbard S.S."/>
            <person name="Banfield J.F."/>
        </authorList>
    </citation>
    <scope>NUCLEOTIDE SEQUENCE [LARGE SCALE GENOMIC DNA]</scope>
</reference>
<dbReference type="InterPro" id="IPR005311">
    <property type="entry name" value="PBP_dimer"/>
</dbReference>
<keyword evidence="11 14" id="KW-1133">Transmembrane helix</keyword>
<dbReference type="Gene3D" id="3.30.1390.30">
    <property type="entry name" value="Penicillin-binding protein 2a, domain 3"/>
    <property type="match status" value="1"/>
</dbReference>
<dbReference type="GO" id="GO:0006508">
    <property type="term" value="P:proteolysis"/>
    <property type="evidence" value="ECO:0007669"/>
    <property type="project" value="UniProtKB-KW"/>
</dbReference>
<feature type="active site" description="Acyl-ester intermediate" evidence="14">
    <location>
        <position position="324"/>
    </location>
</feature>
<dbReference type="GO" id="GO:0005886">
    <property type="term" value="C:plasma membrane"/>
    <property type="evidence" value="ECO:0007669"/>
    <property type="project" value="UniProtKB-SubCell"/>
</dbReference>
<evidence type="ECO:0000256" key="2">
    <source>
        <dbReference type="ARBA" id="ARBA00004236"/>
    </source>
</evidence>
<feature type="domain" description="Penicillin-binding protein dimerisation" evidence="16">
    <location>
        <begin position="62"/>
        <end position="231"/>
    </location>
</feature>
<evidence type="ECO:0000313" key="17">
    <source>
        <dbReference type="EMBL" id="OGI50143.1"/>
    </source>
</evidence>
<organism evidence="17 18">
    <name type="scientific">Candidatus Muproteobacteria bacterium RIFCSPLOWO2_01_FULL_60_18</name>
    <dbReference type="NCBI Taxonomy" id="1817768"/>
    <lineage>
        <taxon>Bacteria</taxon>
        <taxon>Pseudomonadati</taxon>
        <taxon>Pseudomonadota</taxon>
        <taxon>Candidatus Muproteobacteria</taxon>
    </lineage>
</organism>
<dbReference type="Pfam" id="PF03717">
    <property type="entry name" value="PBP_dimer"/>
    <property type="match status" value="1"/>
</dbReference>
<dbReference type="NCBIfam" id="TIGR03423">
    <property type="entry name" value="pbp2_mrdA"/>
    <property type="match status" value="1"/>
</dbReference>
<dbReference type="HAMAP" id="MF_02081">
    <property type="entry name" value="MrdA_transpept"/>
    <property type="match status" value="1"/>
</dbReference>
<dbReference type="EMBL" id="MFTC01000078">
    <property type="protein sequence ID" value="OGI50143.1"/>
    <property type="molecule type" value="Genomic_DNA"/>
</dbReference>
<keyword evidence="3 14" id="KW-1003">Cell membrane</keyword>
<keyword evidence="13 14" id="KW-0961">Cell wall biogenesis/degradation</keyword>
<keyword evidence="7 14" id="KW-0812">Transmembrane</keyword>
<evidence type="ECO:0000259" key="16">
    <source>
        <dbReference type="Pfam" id="PF03717"/>
    </source>
</evidence>
<comment type="subcellular location">
    <subcellularLocation>
        <location evidence="14">Cell inner membrane</location>
        <topology evidence="14">Single-pass membrane protein</topology>
    </subcellularLocation>
    <subcellularLocation>
        <location evidence="2">Cell membrane</location>
    </subcellularLocation>
    <subcellularLocation>
        <location evidence="1">Membrane</location>
        <topology evidence="1">Single-pass membrane protein</topology>
    </subcellularLocation>
</comment>
<dbReference type="Gene3D" id="3.90.1310.10">
    <property type="entry name" value="Penicillin-binding protein 2a (Domain 2)"/>
    <property type="match status" value="1"/>
</dbReference>
<comment type="pathway">
    <text evidence="14">Cell wall biogenesis; peptidoglycan biosynthesis.</text>
</comment>
<keyword evidence="6 14" id="KW-0645">Protease</keyword>
<gene>
    <name evidence="14" type="primary">mrdA</name>
    <name evidence="17" type="ORF">A3A87_08750</name>
</gene>
<dbReference type="EC" id="3.4.16.4" evidence="14"/>
<feature type="transmembrane region" description="Helical" evidence="14">
    <location>
        <begin position="21"/>
        <end position="45"/>
    </location>
</feature>
<feature type="domain" description="Penicillin-binding protein transpeptidase" evidence="15">
    <location>
        <begin position="265"/>
        <end position="605"/>
    </location>
</feature>
<evidence type="ECO:0000256" key="14">
    <source>
        <dbReference type="HAMAP-Rule" id="MF_02081"/>
    </source>
</evidence>
<dbReference type="SUPFAM" id="SSF56601">
    <property type="entry name" value="beta-lactamase/transpeptidase-like"/>
    <property type="match status" value="1"/>
</dbReference>
<dbReference type="STRING" id="1817768.A3A87_08750"/>
<comment type="function">
    <text evidence="14">Catalyzes cross-linking of the peptidoglycan cell wall.</text>
</comment>
<evidence type="ECO:0000256" key="12">
    <source>
        <dbReference type="ARBA" id="ARBA00023136"/>
    </source>
</evidence>
<dbReference type="GO" id="GO:0009252">
    <property type="term" value="P:peptidoglycan biosynthetic process"/>
    <property type="evidence" value="ECO:0007669"/>
    <property type="project" value="UniProtKB-UniRule"/>
</dbReference>
<evidence type="ECO:0000259" key="15">
    <source>
        <dbReference type="Pfam" id="PF00905"/>
    </source>
</evidence>
<protein>
    <recommendedName>
        <fullName evidence="14">Peptidoglycan D,D-transpeptidase MrdA</fullName>
        <ecNumber evidence="14">3.4.16.4</ecNumber>
    </recommendedName>
    <alternativeName>
        <fullName evidence="14">Penicillin-binding protein 2</fullName>
        <shortName evidence="14">PBP-2</shortName>
    </alternativeName>
</protein>
<dbReference type="GO" id="GO:0071972">
    <property type="term" value="F:peptidoglycan L,D-transpeptidase activity"/>
    <property type="evidence" value="ECO:0007669"/>
    <property type="project" value="TreeGrafter"/>
</dbReference>
<dbReference type="AlphaFoldDB" id="A0A1F6TYE2"/>
<keyword evidence="4 14" id="KW-0997">Cell inner membrane</keyword>
<proteinExistence type="inferred from homology"/>
<evidence type="ECO:0000256" key="11">
    <source>
        <dbReference type="ARBA" id="ARBA00022989"/>
    </source>
</evidence>
<evidence type="ECO:0000256" key="6">
    <source>
        <dbReference type="ARBA" id="ARBA00022670"/>
    </source>
</evidence>
<dbReference type="GO" id="GO:0008658">
    <property type="term" value="F:penicillin binding"/>
    <property type="evidence" value="ECO:0007669"/>
    <property type="project" value="InterPro"/>
</dbReference>
<dbReference type="Proteomes" id="UP000179037">
    <property type="component" value="Unassembled WGS sequence"/>
</dbReference>
<evidence type="ECO:0000256" key="10">
    <source>
        <dbReference type="ARBA" id="ARBA00022984"/>
    </source>
</evidence>
<evidence type="ECO:0000256" key="1">
    <source>
        <dbReference type="ARBA" id="ARBA00004167"/>
    </source>
</evidence>
<comment type="caution">
    <text evidence="14">Lacks conserved residue(s) required for the propagation of feature annotation.</text>
</comment>
<comment type="catalytic activity">
    <reaction evidence="14">
        <text>Preferential cleavage: (Ac)2-L-Lys-D-Ala-|-D-Ala. Also transpeptidation of peptidyl-alanyl moieties that are N-acyl substituents of D-alanine.</text>
        <dbReference type="EC" id="3.4.16.4"/>
    </reaction>
</comment>
<dbReference type="GO" id="GO:0008360">
    <property type="term" value="P:regulation of cell shape"/>
    <property type="evidence" value="ECO:0007669"/>
    <property type="project" value="UniProtKB-KW"/>
</dbReference>
<evidence type="ECO:0000256" key="3">
    <source>
        <dbReference type="ARBA" id="ARBA00022475"/>
    </source>
</evidence>
<evidence type="ECO:0000256" key="5">
    <source>
        <dbReference type="ARBA" id="ARBA00022645"/>
    </source>
</evidence>
<evidence type="ECO:0000256" key="13">
    <source>
        <dbReference type="ARBA" id="ARBA00023316"/>
    </source>
</evidence>
<comment type="caution">
    <text evidence="17">The sequence shown here is derived from an EMBL/GenBank/DDBJ whole genome shotgun (WGS) entry which is preliminary data.</text>
</comment>
<dbReference type="GO" id="GO:0009002">
    <property type="term" value="F:serine-type D-Ala-D-Ala carboxypeptidase activity"/>
    <property type="evidence" value="ECO:0007669"/>
    <property type="project" value="UniProtKB-UniRule"/>
</dbReference>
<evidence type="ECO:0000256" key="9">
    <source>
        <dbReference type="ARBA" id="ARBA00022960"/>
    </source>
</evidence>